<name>X1STL2_9ZZZZ</name>
<protein>
    <submittedName>
        <fullName evidence="1">Uncharacterized protein</fullName>
    </submittedName>
</protein>
<feature type="non-terminal residue" evidence="1">
    <location>
        <position position="1"/>
    </location>
</feature>
<accession>X1STL2</accession>
<comment type="caution">
    <text evidence="1">The sequence shown here is derived from an EMBL/GenBank/DDBJ whole genome shotgun (WGS) entry which is preliminary data.</text>
</comment>
<sequence>LREFYDAPSWIAEPFALLGVTGEWANKYWFSHWVQPGRFELGEMHRRELIDDDAVKLAYRTMGYSPFWQDLLLELVKAVPTRVDVRRWWDMRTIDEAKLRDIYHRQGYYGEDLDLYVLWTKVYVAFPDLIARWKNGWLTEDDVRNELKTLGMPDDRVEEMIQTKIKPAQPERVEGERDLTKAEVYAGVKKEVISWDEGLELLQDMGYDAEEAEFILEVRVGVAEGSPDTFTEFKRWTQGYRKAMGLEAKIPPAELIAAGKALKEAETARKEAIDKGIKEEKLAPYEKAVSDAQYRYRQLLTKWKEETK</sequence>
<dbReference type="AlphaFoldDB" id="X1STL2"/>
<reference evidence="1" key="1">
    <citation type="journal article" date="2014" name="Front. Microbiol.">
        <title>High frequency of phylogenetically diverse reductive dehalogenase-homologous genes in deep subseafloor sedimentary metagenomes.</title>
        <authorList>
            <person name="Kawai M."/>
            <person name="Futagami T."/>
            <person name="Toyoda A."/>
            <person name="Takaki Y."/>
            <person name="Nishi S."/>
            <person name="Hori S."/>
            <person name="Arai W."/>
            <person name="Tsubouchi T."/>
            <person name="Morono Y."/>
            <person name="Uchiyama I."/>
            <person name="Ito T."/>
            <person name="Fujiyama A."/>
            <person name="Inagaki F."/>
            <person name="Takami H."/>
        </authorList>
    </citation>
    <scope>NUCLEOTIDE SEQUENCE</scope>
    <source>
        <strain evidence="1">Expedition CK06-06</strain>
    </source>
</reference>
<proteinExistence type="predicted"/>
<dbReference type="EMBL" id="BARW01003825">
    <property type="protein sequence ID" value="GAI71159.1"/>
    <property type="molecule type" value="Genomic_DNA"/>
</dbReference>
<gene>
    <name evidence="1" type="ORF">S12H4_09433</name>
</gene>
<organism evidence="1">
    <name type="scientific">marine sediment metagenome</name>
    <dbReference type="NCBI Taxonomy" id="412755"/>
    <lineage>
        <taxon>unclassified sequences</taxon>
        <taxon>metagenomes</taxon>
        <taxon>ecological metagenomes</taxon>
    </lineage>
</organism>
<evidence type="ECO:0000313" key="1">
    <source>
        <dbReference type="EMBL" id="GAI71159.1"/>
    </source>
</evidence>